<proteinExistence type="predicted"/>
<dbReference type="Gene3D" id="3.20.20.370">
    <property type="entry name" value="Glycoside hydrolase/deacetylase"/>
    <property type="match status" value="1"/>
</dbReference>
<sequence length="429" mass="47275">MNLDWHRLKAVVLESDDWGLCAWVPDEQAHRVLAGQPAFRSEAGQRYGRSTLESAHDVQRLATLLLEFRGGDGLPPVWQANTIVAAPDYARLVPPLFEVESLPLVGLDTLAGRWARPGMLDAVRHAEASGVWWAELHGLHHLPEHTWLHALRRGQHDARAALEHQSPLCLAVESSGEYDAAEPREVRARVLREAVTRFRALFGRTPTSFCPPDYRFDDWLEGEAESLGLTTFQGKPEQSGSRWTALRRRWLGLQFPHTNGARFYLPPRIAFEPRGGADAHGRIGVEAAHRGAREAWGRGRPAVLSSHRLNYAHLDEPWSEASRTALRELLSRLAADGAVFLTDSEVRQLAEHGWSARALGARGTLLRDYDVPREVIRIAAPEGATGAVLRAAGGSDGSAGSGEGEVKVEGGMAEVRANLGEHLIEWTRA</sequence>
<dbReference type="Proteomes" id="UP000696931">
    <property type="component" value="Unassembled WGS sequence"/>
</dbReference>
<organism evidence="1 2">
    <name type="scientific">Eiseniibacteriota bacterium</name>
    <dbReference type="NCBI Taxonomy" id="2212470"/>
    <lineage>
        <taxon>Bacteria</taxon>
        <taxon>Candidatus Eiseniibacteriota</taxon>
    </lineage>
</organism>
<reference evidence="1" key="1">
    <citation type="submission" date="2020-07" db="EMBL/GenBank/DDBJ databases">
        <title>Huge and variable diversity of episymbiotic CPR bacteria and DPANN archaea in groundwater ecosystems.</title>
        <authorList>
            <person name="He C.Y."/>
            <person name="Keren R."/>
            <person name="Whittaker M."/>
            <person name="Farag I.F."/>
            <person name="Doudna J."/>
            <person name="Cate J.H.D."/>
            <person name="Banfield J.F."/>
        </authorList>
    </citation>
    <scope>NUCLEOTIDE SEQUENCE</scope>
    <source>
        <strain evidence="1">NC_groundwater_1813_Pr3_B-0.1um_71_17</strain>
    </source>
</reference>
<dbReference type="AlphaFoldDB" id="A0A933SEB6"/>
<protein>
    <submittedName>
        <fullName evidence="1">Uncharacterized protein</fullName>
    </submittedName>
</protein>
<name>A0A933SEB6_UNCEI</name>
<dbReference type="InterPro" id="IPR011330">
    <property type="entry name" value="Glyco_hydro/deAcase_b/a-brl"/>
</dbReference>
<dbReference type="SUPFAM" id="SSF88713">
    <property type="entry name" value="Glycoside hydrolase/deacetylase"/>
    <property type="match status" value="1"/>
</dbReference>
<gene>
    <name evidence="1" type="ORF">HZA61_11785</name>
</gene>
<evidence type="ECO:0000313" key="2">
    <source>
        <dbReference type="Proteomes" id="UP000696931"/>
    </source>
</evidence>
<dbReference type="EMBL" id="JACRIW010000082">
    <property type="protein sequence ID" value="MBI5170163.1"/>
    <property type="molecule type" value="Genomic_DNA"/>
</dbReference>
<dbReference type="GO" id="GO:0005975">
    <property type="term" value="P:carbohydrate metabolic process"/>
    <property type="evidence" value="ECO:0007669"/>
    <property type="project" value="InterPro"/>
</dbReference>
<accession>A0A933SEB6</accession>
<comment type="caution">
    <text evidence="1">The sequence shown here is derived from an EMBL/GenBank/DDBJ whole genome shotgun (WGS) entry which is preliminary data.</text>
</comment>
<evidence type="ECO:0000313" key="1">
    <source>
        <dbReference type="EMBL" id="MBI5170163.1"/>
    </source>
</evidence>